<evidence type="ECO:0000256" key="3">
    <source>
        <dbReference type="ARBA" id="ARBA00023315"/>
    </source>
</evidence>
<dbReference type="EMBL" id="AFBP01000014">
    <property type="protein sequence ID" value="EGG56652.1"/>
    <property type="molecule type" value="Genomic_DNA"/>
</dbReference>
<accession>F3QI35</accession>
<keyword evidence="2 5" id="KW-0808">Transferase</keyword>
<keyword evidence="3 5" id="KW-0012">Acyltransferase</keyword>
<reference evidence="5 6" key="1">
    <citation type="submission" date="2011-02" db="EMBL/GenBank/DDBJ databases">
        <authorList>
            <person name="Weinstock G."/>
            <person name="Sodergren E."/>
            <person name="Clifton S."/>
            <person name="Fulton L."/>
            <person name="Fulton B."/>
            <person name="Courtney L."/>
            <person name="Fronick C."/>
            <person name="Harrison M."/>
            <person name="Strong C."/>
            <person name="Farmer C."/>
            <person name="Delahaunty K."/>
            <person name="Markovic C."/>
            <person name="Hall O."/>
            <person name="Minx P."/>
            <person name="Tomlinson C."/>
            <person name="Mitreva M."/>
            <person name="Hou S."/>
            <person name="Chen J."/>
            <person name="Wollam A."/>
            <person name="Pepin K.H."/>
            <person name="Johnson M."/>
            <person name="Bhonagiri V."/>
            <person name="Zhang X."/>
            <person name="Suruliraj S."/>
            <person name="Warren W."/>
            <person name="Chinwalla A."/>
            <person name="Mardis E.R."/>
            <person name="Wilson R.K."/>
        </authorList>
    </citation>
    <scope>NUCLEOTIDE SEQUENCE [LARGE SCALE GENOMIC DNA]</scope>
    <source>
        <strain evidence="5 6">YIT 11859</strain>
    </source>
</reference>
<protein>
    <submittedName>
        <fullName evidence="5">Acyltransferase</fullName>
    </submittedName>
</protein>
<dbReference type="InterPro" id="IPR002123">
    <property type="entry name" value="Plipid/glycerol_acylTrfase"/>
</dbReference>
<evidence type="ECO:0000256" key="1">
    <source>
        <dbReference type="ARBA" id="ARBA00005189"/>
    </source>
</evidence>
<dbReference type="PANTHER" id="PTHR10434">
    <property type="entry name" value="1-ACYL-SN-GLYCEROL-3-PHOSPHATE ACYLTRANSFERASE"/>
    <property type="match status" value="1"/>
</dbReference>
<dbReference type="Proteomes" id="UP000005156">
    <property type="component" value="Unassembled WGS sequence"/>
</dbReference>
<dbReference type="SMART" id="SM00563">
    <property type="entry name" value="PlsC"/>
    <property type="match status" value="1"/>
</dbReference>
<name>F3QI35_9BURK</name>
<dbReference type="Pfam" id="PF01553">
    <property type="entry name" value="Acyltransferase"/>
    <property type="match status" value="1"/>
</dbReference>
<dbReference type="GO" id="GO:0003841">
    <property type="term" value="F:1-acylglycerol-3-phosphate O-acyltransferase activity"/>
    <property type="evidence" value="ECO:0007669"/>
    <property type="project" value="TreeGrafter"/>
</dbReference>
<evidence type="ECO:0000313" key="5">
    <source>
        <dbReference type="EMBL" id="EGG56652.1"/>
    </source>
</evidence>
<dbReference type="GO" id="GO:0006654">
    <property type="term" value="P:phosphatidic acid biosynthetic process"/>
    <property type="evidence" value="ECO:0007669"/>
    <property type="project" value="TreeGrafter"/>
</dbReference>
<keyword evidence="6" id="KW-1185">Reference proteome</keyword>
<dbReference type="HOGENOM" id="CLU_027938_8_1_4"/>
<comment type="caution">
    <text evidence="5">The sequence shown here is derived from an EMBL/GenBank/DDBJ whole genome shotgun (WGS) entry which is preliminary data.</text>
</comment>
<dbReference type="SUPFAM" id="SSF69593">
    <property type="entry name" value="Glycerol-3-phosphate (1)-acyltransferase"/>
    <property type="match status" value="1"/>
</dbReference>
<dbReference type="CDD" id="cd07989">
    <property type="entry name" value="LPLAT_AGPAT-like"/>
    <property type="match status" value="1"/>
</dbReference>
<organism evidence="5 6">
    <name type="scientific">Parasutterella excrementihominis YIT 11859</name>
    <dbReference type="NCBI Taxonomy" id="762966"/>
    <lineage>
        <taxon>Bacteria</taxon>
        <taxon>Pseudomonadati</taxon>
        <taxon>Pseudomonadota</taxon>
        <taxon>Betaproteobacteria</taxon>
        <taxon>Burkholderiales</taxon>
        <taxon>Sutterellaceae</taxon>
        <taxon>Parasutterella</taxon>
    </lineage>
</organism>
<gene>
    <name evidence="5" type="ORF">HMPREF9439_00582</name>
</gene>
<dbReference type="PANTHER" id="PTHR10434:SF11">
    <property type="entry name" value="1-ACYL-SN-GLYCEROL-3-PHOSPHATE ACYLTRANSFERASE"/>
    <property type="match status" value="1"/>
</dbReference>
<sequence length="233" mass="26546">MPLSAKSAINMHLGIGGIITKLGIEKRRNVKHAFKFMTPMVWLTRLLVGAYPQWIGCKPEKIQRIYFANHSSHLDTIVIWSALPRSLRPLTRPVAARDYWQSGIRRRIAVDELNVVLVDRRRTENSDPLDPMRQALREGSSLIIFPEGTRSPQPLPGPFKSGIWRLMREFPEVELIPVYLENLHRSMPKGALLPVPTMCSVRFGAPLPHSIDDSKEEFLERARTAVISLAREL</sequence>
<comment type="pathway">
    <text evidence="1">Lipid metabolism.</text>
</comment>
<feature type="domain" description="Phospholipid/glycerol acyltransferase" evidence="4">
    <location>
        <begin position="64"/>
        <end position="183"/>
    </location>
</feature>
<evidence type="ECO:0000259" key="4">
    <source>
        <dbReference type="SMART" id="SM00563"/>
    </source>
</evidence>
<proteinExistence type="predicted"/>
<dbReference type="AlphaFoldDB" id="F3QI35"/>
<evidence type="ECO:0000256" key="2">
    <source>
        <dbReference type="ARBA" id="ARBA00022679"/>
    </source>
</evidence>
<evidence type="ECO:0000313" key="6">
    <source>
        <dbReference type="Proteomes" id="UP000005156"/>
    </source>
</evidence>
<dbReference type="eggNOG" id="COG0204">
    <property type="taxonomic scope" value="Bacteria"/>
</dbReference>